<feature type="region of interest" description="Disordered" evidence="3">
    <location>
        <begin position="46"/>
        <end position="108"/>
    </location>
</feature>
<evidence type="ECO:0000313" key="6">
    <source>
        <dbReference type="Proteomes" id="UP000298138"/>
    </source>
</evidence>
<comment type="subcellular location">
    <subcellularLocation>
        <location evidence="1">Nucleus</location>
    </subcellularLocation>
</comment>
<dbReference type="PANTHER" id="PTHR46297">
    <property type="entry name" value="ZINC FINGER CCCH-TYPE WITH G PATCH DOMAIN-CONTAINING PROTEIN"/>
    <property type="match status" value="1"/>
</dbReference>
<proteinExistence type="predicted"/>
<dbReference type="PANTHER" id="PTHR46297:SF2">
    <property type="entry name" value="TUDOR DOMAIN-CONTAINING PROTEIN"/>
    <property type="match status" value="1"/>
</dbReference>
<dbReference type="SMART" id="SM00333">
    <property type="entry name" value="TUDOR"/>
    <property type="match status" value="1"/>
</dbReference>
<evidence type="ECO:0000256" key="3">
    <source>
        <dbReference type="SAM" id="MobiDB-lite"/>
    </source>
</evidence>
<dbReference type="EMBL" id="ML220144">
    <property type="protein sequence ID" value="TGZ78197.1"/>
    <property type="molecule type" value="Genomic_DNA"/>
</dbReference>
<dbReference type="AlphaFoldDB" id="A0A4S2MS21"/>
<feature type="compositionally biased region" description="Basic and acidic residues" evidence="3">
    <location>
        <begin position="223"/>
        <end position="245"/>
    </location>
</feature>
<feature type="region of interest" description="Disordered" evidence="3">
    <location>
        <begin position="219"/>
        <end position="245"/>
    </location>
</feature>
<keyword evidence="2" id="KW-0539">Nucleus</keyword>
<keyword evidence="6" id="KW-1185">Reference proteome</keyword>
<dbReference type="InParanoid" id="A0A4S2MS21"/>
<protein>
    <recommendedName>
        <fullName evidence="4">Tudor domain-containing protein</fullName>
    </recommendedName>
</protein>
<dbReference type="Pfam" id="PF18115">
    <property type="entry name" value="Tudor_3"/>
    <property type="match status" value="1"/>
</dbReference>
<dbReference type="CDD" id="cd20446">
    <property type="entry name" value="Tudor_SpSPF30-like"/>
    <property type="match status" value="1"/>
</dbReference>
<dbReference type="InterPro" id="IPR002999">
    <property type="entry name" value="Tudor"/>
</dbReference>
<dbReference type="OrthoDB" id="79171at2759"/>
<feature type="region of interest" description="Disordered" evidence="3">
    <location>
        <begin position="270"/>
        <end position="312"/>
    </location>
</feature>
<evidence type="ECO:0000256" key="1">
    <source>
        <dbReference type="ARBA" id="ARBA00004123"/>
    </source>
</evidence>
<name>A0A4S2MS21_9PEZI</name>
<feature type="compositionally biased region" description="Low complexity" evidence="3">
    <location>
        <begin position="57"/>
        <end position="89"/>
    </location>
</feature>
<evidence type="ECO:0000256" key="2">
    <source>
        <dbReference type="ARBA" id="ARBA00023242"/>
    </source>
</evidence>
<dbReference type="InterPro" id="IPR041297">
    <property type="entry name" value="Crb2_Tudor"/>
</dbReference>
<reference evidence="5 6" key="1">
    <citation type="submission" date="2019-04" db="EMBL/GenBank/DDBJ databases">
        <title>Comparative genomics and transcriptomics to analyze fruiting body development in filamentous ascomycetes.</title>
        <authorList>
            <consortium name="DOE Joint Genome Institute"/>
            <person name="Lutkenhaus R."/>
            <person name="Traeger S."/>
            <person name="Breuer J."/>
            <person name="Kuo A."/>
            <person name="Lipzen A."/>
            <person name="Pangilinan J."/>
            <person name="Dilworth D."/>
            <person name="Sandor L."/>
            <person name="Poggeler S."/>
            <person name="Barry K."/>
            <person name="Grigoriev I.V."/>
            <person name="Nowrousian M."/>
        </authorList>
    </citation>
    <scope>NUCLEOTIDE SEQUENCE [LARGE SCALE GENOMIC DNA]</scope>
    <source>
        <strain evidence="5 6">CBS 389.68</strain>
    </source>
</reference>
<dbReference type="Gene3D" id="2.30.30.140">
    <property type="match status" value="1"/>
</dbReference>
<dbReference type="PROSITE" id="PS50304">
    <property type="entry name" value="TUDOR"/>
    <property type="match status" value="1"/>
</dbReference>
<feature type="domain" description="Tudor" evidence="4">
    <location>
        <begin position="111"/>
        <end position="174"/>
    </location>
</feature>
<evidence type="ECO:0000313" key="5">
    <source>
        <dbReference type="EMBL" id="TGZ78197.1"/>
    </source>
</evidence>
<dbReference type="SUPFAM" id="SSF63748">
    <property type="entry name" value="Tudor/PWWP/MBT"/>
    <property type="match status" value="1"/>
</dbReference>
<gene>
    <name evidence="5" type="ORF">EX30DRAFT_322731</name>
</gene>
<evidence type="ECO:0000259" key="4">
    <source>
        <dbReference type="PROSITE" id="PS50304"/>
    </source>
</evidence>
<dbReference type="Proteomes" id="UP000298138">
    <property type="component" value="Unassembled WGS sequence"/>
</dbReference>
<sequence>MSEAELKEYQLQLESVEAALKSDPDNTELQSLVSELHEIIALTKTVLAETTGPKPKPSSSSPPTTNNSRASIPPISTSSTPVPSTHSPYSPYPPTTSTPDFAPEHQSSIPSYAVGDQVHAKWTSGDNAFYPAKITSVLGSTKNPIYLVKFTQYNATEQLAPKDIRPLSKSGVKRKLDVVGGGGGGGGNTGAGGLSTAGLPVGAVISQPAAINAELAEKRKKLVPSEEGKEEQARKKGRRLEQKKVLEEGKKKWQEFAAKGTKKGKKRVIGENSMFRTPDSVTGRVGFTGSGQAMRKDAVRGKHIYQRADEDE</sequence>
<dbReference type="GO" id="GO:0005634">
    <property type="term" value="C:nucleus"/>
    <property type="evidence" value="ECO:0007669"/>
    <property type="project" value="UniProtKB-SubCell"/>
</dbReference>
<accession>A0A4S2MS21</accession>
<organism evidence="5 6">
    <name type="scientific">Ascodesmis nigricans</name>
    <dbReference type="NCBI Taxonomy" id="341454"/>
    <lineage>
        <taxon>Eukaryota</taxon>
        <taxon>Fungi</taxon>
        <taxon>Dikarya</taxon>
        <taxon>Ascomycota</taxon>
        <taxon>Pezizomycotina</taxon>
        <taxon>Pezizomycetes</taxon>
        <taxon>Pezizales</taxon>
        <taxon>Ascodesmidaceae</taxon>
        <taxon>Ascodesmis</taxon>
    </lineage>
</organism>
<dbReference type="STRING" id="341454.A0A4S2MS21"/>